<dbReference type="SUPFAM" id="SSF49899">
    <property type="entry name" value="Concanavalin A-like lectins/glucanases"/>
    <property type="match status" value="1"/>
</dbReference>
<gene>
    <name evidence="13" type="ORF">ACEWY4_017667</name>
</gene>
<feature type="signal peptide" evidence="11">
    <location>
        <begin position="1"/>
        <end position="15"/>
    </location>
</feature>
<keyword evidence="3 9" id="KW-0479">Metal-binding</keyword>
<feature type="chain" id="PRO_5044797187" description="Pentraxin family member" evidence="11">
    <location>
        <begin position="16"/>
        <end position="248"/>
    </location>
</feature>
<evidence type="ECO:0000256" key="1">
    <source>
        <dbReference type="ARBA" id="ARBA00004613"/>
    </source>
</evidence>
<dbReference type="GO" id="GO:0046872">
    <property type="term" value="F:metal ion binding"/>
    <property type="evidence" value="ECO:0007669"/>
    <property type="project" value="UniProtKB-KW"/>
</dbReference>
<dbReference type="Proteomes" id="UP001591681">
    <property type="component" value="Unassembled WGS sequence"/>
</dbReference>
<feature type="region of interest" description="Disordered" evidence="10">
    <location>
        <begin position="133"/>
        <end position="153"/>
    </location>
</feature>
<keyword evidence="4 11" id="KW-0732">Signal</keyword>
<evidence type="ECO:0000256" key="4">
    <source>
        <dbReference type="ARBA" id="ARBA00022729"/>
    </source>
</evidence>
<evidence type="ECO:0000259" key="12">
    <source>
        <dbReference type="PROSITE" id="PS51828"/>
    </source>
</evidence>
<keyword evidence="5 9" id="KW-0106">Calcium</keyword>
<dbReference type="PANTHER" id="PTHR45869">
    <property type="entry name" value="C-REACTIVE PROTEIN-RELATED"/>
    <property type="match status" value="1"/>
</dbReference>
<evidence type="ECO:0000313" key="13">
    <source>
        <dbReference type="EMBL" id="KAL2086608.1"/>
    </source>
</evidence>
<comment type="caution">
    <text evidence="13">The sequence shown here is derived from an EMBL/GenBank/DDBJ whole genome shotgun (WGS) entry which is preliminary data.</text>
</comment>
<comment type="similarity">
    <text evidence="7 9">Belongs to the pentraxin family.</text>
</comment>
<dbReference type="SMART" id="SM00159">
    <property type="entry name" value="PTX"/>
    <property type="match status" value="1"/>
</dbReference>
<dbReference type="Pfam" id="PF00354">
    <property type="entry name" value="Pentaxin"/>
    <property type="match status" value="1"/>
</dbReference>
<protein>
    <recommendedName>
        <fullName evidence="9">Pentraxin family member</fullName>
    </recommendedName>
</protein>
<evidence type="ECO:0000256" key="8">
    <source>
        <dbReference type="PROSITE-ProRule" id="PRU01172"/>
    </source>
</evidence>
<keyword evidence="14" id="KW-1185">Reference proteome</keyword>
<evidence type="ECO:0000256" key="3">
    <source>
        <dbReference type="ARBA" id="ARBA00022723"/>
    </source>
</evidence>
<keyword evidence="6" id="KW-1015">Disulfide bond</keyword>
<evidence type="ECO:0000256" key="6">
    <source>
        <dbReference type="ARBA" id="ARBA00023157"/>
    </source>
</evidence>
<name>A0ABD1JHJ5_9TELE</name>
<dbReference type="Gene3D" id="2.60.120.200">
    <property type="match status" value="1"/>
</dbReference>
<evidence type="ECO:0000313" key="14">
    <source>
        <dbReference type="Proteomes" id="UP001591681"/>
    </source>
</evidence>
<organism evidence="13 14">
    <name type="scientific">Coilia grayii</name>
    <name type="common">Gray's grenadier anchovy</name>
    <dbReference type="NCBI Taxonomy" id="363190"/>
    <lineage>
        <taxon>Eukaryota</taxon>
        <taxon>Metazoa</taxon>
        <taxon>Chordata</taxon>
        <taxon>Craniata</taxon>
        <taxon>Vertebrata</taxon>
        <taxon>Euteleostomi</taxon>
        <taxon>Actinopterygii</taxon>
        <taxon>Neopterygii</taxon>
        <taxon>Teleostei</taxon>
        <taxon>Clupei</taxon>
        <taxon>Clupeiformes</taxon>
        <taxon>Clupeoidei</taxon>
        <taxon>Engraulidae</taxon>
        <taxon>Coilinae</taxon>
        <taxon>Coilia</taxon>
    </lineage>
</organism>
<evidence type="ECO:0000256" key="7">
    <source>
        <dbReference type="ARBA" id="ARBA00038102"/>
    </source>
</evidence>
<reference evidence="13 14" key="1">
    <citation type="submission" date="2024-09" db="EMBL/GenBank/DDBJ databases">
        <title>A chromosome-level genome assembly of Gray's grenadier anchovy, Coilia grayii.</title>
        <authorList>
            <person name="Fu Z."/>
        </authorList>
    </citation>
    <scope>NUCLEOTIDE SEQUENCE [LARGE SCALE GENOMIC DNA]</scope>
    <source>
        <strain evidence="13">G4</strain>
        <tissue evidence="13">Muscle</tissue>
    </source>
</reference>
<comment type="caution">
    <text evidence="8">Lacks conserved residue(s) required for the propagation of feature annotation.</text>
</comment>
<dbReference type="PANTHER" id="PTHR45869:SF7">
    <property type="entry name" value="C-REACTIVE PROTEIN"/>
    <property type="match status" value="1"/>
</dbReference>
<comment type="cofactor">
    <cofactor evidence="9">
        <name>Ca(2+)</name>
        <dbReference type="ChEBI" id="CHEBI:29108"/>
    </cofactor>
    <text evidence="9">Binds 2 calcium ions per subunit.</text>
</comment>
<comment type="subunit">
    <text evidence="9">Homopentamer. Pentaxin (or pentraxin) have a discoid arrangement of 5 non-covalently bound subunits.</text>
</comment>
<dbReference type="EMBL" id="JBHFQA010000015">
    <property type="protein sequence ID" value="KAL2086608.1"/>
    <property type="molecule type" value="Genomic_DNA"/>
</dbReference>
<evidence type="ECO:0000256" key="9">
    <source>
        <dbReference type="RuleBase" id="RU362112"/>
    </source>
</evidence>
<dbReference type="InterPro" id="IPR051005">
    <property type="entry name" value="Pentraxin_domain"/>
</dbReference>
<feature type="domain" description="Pentraxin (PTX)" evidence="12">
    <location>
        <begin position="21"/>
        <end position="235"/>
    </location>
</feature>
<evidence type="ECO:0000256" key="2">
    <source>
        <dbReference type="ARBA" id="ARBA00022525"/>
    </source>
</evidence>
<dbReference type="GO" id="GO:0005576">
    <property type="term" value="C:extracellular region"/>
    <property type="evidence" value="ECO:0007669"/>
    <property type="project" value="UniProtKB-SubCell"/>
</dbReference>
<dbReference type="InterPro" id="IPR013320">
    <property type="entry name" value="ConA-like_dom_sf"/>
</dbReference>
<comment type="subcellular location">
    <subcellularLocation>
        <location evidence="1 9">Secreted</location>
    </subcellularLocation>
</comment>
<sequence length="248" mass="27895">MRFLLLFLLTQCCHSKPQDLSGYLLEFRRVTENPKYVDIPLQRNVDSATVCLRHFSDDIIYDVTLFSMATPALPEAMTLSRTANGDYAFYHNGSGIPVLFRNLPGKLSTPNSICVTWDSANGLVQMWLNEGRSPVKRSRKGPGSLSGSHTRPPRVTLGKVRLDYDKDVFGIVGRLPGEIKDVHMWDYVLHACEIKKYMAEKKAAEPFTPGNVINWKSMEYTASDNVLLLKDEYECPLQCSLVENGVSS</sequence>
<evidence type="ECO:0000256" key="5">
    <source>
        <dbReference type="ARBA" id="ARBA00022837"/>
    </source>
</evidence>
<evidence type="ECO:0000256" key="11">
    <source>
        <dbReference type="SAM" id="SignalP"/>
    </source>
</evidence>
<proteinExistence type="inferred from homology"/>
<dbReference type="AlphaFoldDB" id="A0ABD1JHJ5"/>
<keyword evidence="2" id="KW-0964">Secreted</keyword>
<accession>A0ABD1JHJ5</accession>
<evidence type="ECO:0000256" key="10">
    <source>
        <dbReference type="SAM" id="MobiDB-lite"/>
    </source>
</evidence>
<dbReference type="InterPro" id="IPR001759">
    <property type="entry name" value="PTX_dom"/>
</dbReference>
<dbReference type="PROSITE" id="PS51828">
    <property type="entry name" value="PTX_2"/>
    <property type="match status" value="1"/>
</dbReference>
<dbReference type="PRINTS" id="PR00895">
    <property type="entry name" value="PENTAXIN"/>
</dbReference>